<dbReference type="RefSeq" id="WP_289167646.1">
    <property type="nucleotide sequence ID" value="NZ_JASZZN010000099.1"/>
</dbReference>
<evidence type="ECO:0000256" key="1">
    <source>
        <dbReference type="SAM" id="MobiDB-lite"/>
    </source>
</evidence>
<feature type="transmembrane region" description="Helical" evidence="2">
    <location>
        <begin position="20"/>
        <end position="38"/>
    </location>
</feature>
<keyword evidence="4" id="KW-1185">Reference proteome</keyword>
<keyword evidence="2" id="KW-0472">Membrane</keyword>
<reference evidence="3 4" key="1">
    <citation type="submission" date="2023-06" db="EMBL/GenBank/DDBJ databases">
        <title>Roseiconus lacunae JC819 isolated from Gulf of Mannar region, Tamil Nadu.</title>
        <authorList>
            <person name="Pk S."/>
            <person name="Ch S."/>
            <person name="Ch V.R."/>
        </authorList>
    </citation>
    <scope>NUCLEOTIDE SEQUENCE [LARGE SCALE GENOMIC DNA]</scope>
    <source>
        <strain evidence="3 4">JC819</strain>
    </source>
</reference>
<name>A0ABT7PSP4_9BACT</name>
<dbReference type="Proteomes" id="UP001239462">
    <property type="component" value="Unassembled WGS sequence"/>
</dbReference>
<gene>
    <name evidence="3" type="ORF">QTN89_28980</name>
</gene>
<evidence type="ECO:0000313" key="3">
    <source>
        <dbReference type="EMBL" id="MDM4019522.1"/>
    </source>
</evidence>
<proteinExistence type="predicted"/>
<organism evidence="3 4">
    <name type="scientific">Roseiconus lacunae</name>
    <dbReference type="NCBI Taxonomy" id="2605694"/>
    <lineage>
        <taxon>Bacteria</taxon>
        <taxon>Pseudomonadati</taxon>
        <taxon>Planctomycetota</taxon>
        <taxon>Planctomycetia</taxon>
        <taxon>Pirellulales</taxon>
        <taxon>Pirellulaceae</taxon>
        <taxon>Roseiconus</taxon>
    </lineage>
</organism>
<keyword evidence="2" id="KW-1133">Transmembrane helix</keyword>
<protein>
    <submittedName>
        <fullName evidence="3">Uncharacterized protein</fullName>
    </submittedName>
</protein>
<evidence type="ECO:0000313" key="4">
    <source>
        <dbReference type="Proteomes" id="UP001239462"/>
    </source>
</evidence>
<feature type="compositionally biased region" description="Basic and acidic residues" evidence="1">
    <location>
        <begin position="125"/>
        <end position="137"/>
    </location>
</feature>
<evidence type="ECO:0000256" key="2">
    <source>
        <dbReference type="SAM" id="Phobius"/>
    </source>
</evidence>
<keyword evidence="2" id="KW-0812">Transmembrane</keyword>
<sequence length="137" mass="15398">MSLPIAWLASEFQAKRPVRISLGVAAIAMSFLVAWAVGSFDRWNSNIWYGAASEDLIENTIAELQNGNVGTVVAELQVLRDKLEPTYETRADYDRLVAEYVYAISDSPTLQQRNDPRWANNVPKSHSEWAAKKKAEQ</sequence>
<accession>A0ABT7PSP4</accession>
<comment type="caution">
    <text evidence="3">The sequence shown here is derived from an EMBL/GenBank/DDBJ whole genome shotgun (WGS) entry which is preliminary data.</text>
</comment>
<feature type="region of interest" description="Disordered" evidence="1">
    <location>
        <begin position="110"/>
        <end position="137"/>
    </location>
</feature>
<dbReference type="EMBL" id="JASZZN010000099">
    <property type="protein sequence ID" value="MDM4019522.1"/>
    <property type="molecule type" value="Genomic_DNA"/>
</dbReference>